<gene>
    <name evidence="2" type="ORF">H8S84_15695</name>
</gene>
<evidence type="ECO:0000313" key="3">
    <source>
        <dbReference type="Proteomes" id="UP000603640"/>
    </source>
</evidence>
<feature type="region of interest" description="Disordered" evidence="1">
    <location>
        <begin position="1"/>
        <end position="121"/>
    </location>
</feature>
<feature type="compositionally biased region" description="Basic and acidic residues" evidence="1">
    <location>
        <begin position="47"/>
        <end position="60"/>
    </location>
</feature>
<feature type="compositionally biased region" description="Basic and acidic residues" evidence="1">
    <location>
        <begin position="1"/>
        <end position="13"/>
    </location>
</feature>
<accession>A0A923NAD9</accession>
<reference evidence="2" key="1">
    <citation type="submission" date="2020-08" db="EMBL/GenBank/DDBJ databases">
        <title>Pontibacter sp. SD6 16S ribosomal RNA gene Genome sequencing and assembly.</title>
        <authorList>
            <person name="Kang M."/>
        </authorList>
    </citation>
    <scope>NUCLEOTIDE SEQUENCE</scope>
    <source>
        <strain evidence="2">SD6</strain>
    </source>
</reference>
<dbReference type="RefSeq" id="WP_187068324.1">
    <property type="nucleotide sequence ID" value="NZ_JACRVF010000005.1"/>
</dbReference>
<keyword evidence="3" id="KW-1185">Reference proteome</keyword>
<evidence type="ECO:0000313" key="2">
    <source>
        <dbReference type="EMBL" id="MBC5994291.1"/>
    </source>
</evidence>
<comment type="caution">
    <text evidence="2">The sequence shown here is derived from an EMBL/GenBank/DDBJ whole genome shotgun (WGS) entry which is preliminary data.</text>
</comment>
<dbReference type="Proteomes" id="UP000603640">
    <property type="component" value="Unassembled WGS sequence"/>
</dbReference>
<dbReference type="AlphaFoldDB" id="A0A923NAD9"/>
<proteinExistence type="predicted"/>
<protein>
    <submittedName>
        <fullName evidence="2">Uncharacterized protein</fullName>
    </submittedName>
</protein>
<name>A0A923NAD9_9BACT</name>
<dbReference type="EMBL" id="JACRVF010000005">
    <property type="protein sequence ID" value="MBC5994291.1"/>
    <property type="molecule type" value="Genomic_DNA"/>
</dbReference>
<evidence type="ECO:0000256" key="1">
    <source>
        <dbReference type="SAM" id="MobiDB-lite"/>
    </source>
</evidence>
<feature type="compositionally biased region" description="Basic and acidic residues" evidence="1">
    <location>
        <begin position="100"/>
        <end position="121"/>
    </location>
</feature>
<sequence>MATNKDERDRDDLDNINSDYNKRVSLGNHPDPSAKRNIGPGGITERPGQKDKLENLKIEGNETTGYGGNNSKSVEEFAQGPGFEYEGSDTGMDDNVAGIRRGDQPLGEDKEKPDDADYSRR</sequence>
<organism evidence="2 3">
    <name type="scientific">Pontibacter cellulosilyticus</name>
    <dbReference type="NCBI Taxonomy" id="1720253"/>
    <lineage>
        <taxon>Bacteria</taxon>
        <taxon>Pseudomonadati</taxon>
        <taxon>Bacteroidota</taxon>
        <taxon>Cytophagia</taxon>
        <taxon>Cytophagales</taxon>
        <taxon>Hymenobacteraceae</taxon>
        <taxon>Pontibacter</taxon>
    </lineage>
</organism>